<keyword evidence="1" id="KW-0472">Membrane</keyword>
<gene>
    <name evidence="2" type="ORF">EXN75_09615</name>
</gene>
<keyword evidence="1" id="KW-1133">Transmembrane helix</keyword>
<dbReference type="RefSeq" id="WP_134843637.1">
    <property type="nucleotide sequence ID" value="NZ_SGVY01000023.1"/>
</dbReference>
<keyword evidence="1" id="KW-0812">Transmembrane</keyword>
<evidence type="ECO:0000313" key="3">
    <source>
        <dbReference type="Proteomes" id="UP000297872"/>
    </source>
</evidence>
<evidence type="ECO:0000313" key="2">
    <source>
        <dbReference type="EMBL" id="TFH79711.1"/>
    </source>
</evidence>
<dbReference type="Proteomes" id="UP000297872">
    <property type="component" value="Unassembled WGS sequence"/>
</dbReference>
<name>A0A4Y8VGA8_9BACT</name>
<accession>A0A4Y8VGA8</accession>
<organism evidence="2 3">
    <name type="scientific">Segatella hominis</name>
    <dbReference type="NCBI Taxonomy" id="2518605"/>
    <lineage>
        <taxon>Bacteria</taxon>
        <taxon>Pseudomonadati</taxon>
        <taxon>Bacteroidota</taxon>
        <taxon>Bacteroidia</taxon>
        <taxon>Bacteroidales</taxon>
        <taxon>Prevotellaceae</taxon>
        <taxon>Segatella</taxon>
    </lineage>
</organism>
<dbReference type="AlphaFoldDB" id="A0A4Y8VGA8"/>
<feature type="transmembrane region" description="Helical" evidence="1">
    <location>
        <begin position="62"/>
        <end position="82"/>
    </location>
</feature>
<protein>
    <submittedName>
        <fullName evidence="2">Uncharacterized protein</fullName>
    </submittedName>
</protein>
<keyword evidence="3" id="KW-1185">Reference proteome</keyword>
<proteinExistence type="predicted"/>
<comment type="caution">
    <text evidence="2">The sequence shown here is derived from an EMBL/GenBank/DDBJ whole genome shotgun (WGS) entry which is preliminary data.</text>
</comment>
<dbReference type="EMBL" id="SGVY01000023">
    <property type="protein sequence ID" value="TFH79711.1"/>
    <property type="molecule type" value="Genomic_DNA"/>
</dbReference>
<reference evidence="2 3" key="1">
    <citation type="submission" date="2019-02" db="EMBL/GenBank/DDBJ databases">
        <title>Draft Genome Sequence of the Prevotella sp. BCRC 81118, Isolated from Human Feces.</title>
        <authorList>
            <person name="Huang C.-H."/>
        </authorList>
    </citation>
    <scope>NUCLEOTIDE SEQUENCE [LARGE SCALE GENOMIC DNA]</scope>
    <source>
        <strain evidence="2 3">BCRC 81118</strain>
    </source>
</reference>
<sequence length="129" mass="14648">MDAKFNFNKTEKFDFDKVGKRMPYSTPEGFFKEMEANILEAVKDDTPQPLKTEQKKRPLMRVMWTAVLAVAASVAVLLVLHIDFSAPHPSHPSQTDRELQAVDQAFAQLSAADQAYLLDVYQEDVFLNN</sequence>
<evidence type="ECO:0000256" key="1">
    <source>
        <dbReference type="SAM" id="Phobius"/>
    </source>
</evidence>
<dbReference type="GeneID" id="302995541"/>
<dbReference type="OrthoDB" id="1095560at2"/>